<dbReference type="InterPro" id="IPR029098">
    <property type="entry name" value="Acetyltransf_C"/>
</dbReference>
<keyword evidence="3" id="KW-0441">Lipid A biosynthesis</keyword>
<dbReference type="Gene3D" id="2.160.10.10">
    <property type="entry name" value="Hexapeptide repeat proteins"/>
    <property type="match status" value="1"/>
</dbReference>
<dbReference type="PANTHER" id="PTHR43480">
    <property type="entry name" value="ACYL-[ACYL-CARRIER-PROTEIN]--UDP-N-ACETYLGLUCOSAMINE O-ACYLTRANSFERASE"/>
    <property type="match status" value="1"/>
</dbReference>
<protein>
    <recommendedName>
        <fullName evidence="8">UDP N-acetylglucosamine O-acyltransferase C-terminal domain-containing protein</fullName>
    </recommendedName>
</protein>
<dbReference type="InterPro" id="IPR037157">
    <property type="entry name" value="Acetyltransf_C_sf"/>
</dbReference>
<evidence type="ECO:0000256" key="6">
    <source>
        <dbReference type="ARBA" id="ARBA00023098"/>
    </source>
</evidence>
<keyword evidence="7" id="KW-0012">Acyltransferase</keyword>
<evidence type="ECO:0000256" key="7">
    <source>
        <dbReference type="ARBA" id="ARBA00023315"/>
    </source>
</evidence>
<dbReference type="GO" id="GO:0009245">
    <property type="term" value="P:lipid A biosynthetic process"/>
    <property type="evidence" value="ECO:0007669"/>
    <property type="project" value="UniProtKB-KW"/>
</dbReference>
<dbReference type="PANTHER" id="PTHR43480:SF1">
    <property type="entry name" value="ACYL-[ACYL-CARRIER-PROTEIN]--UDP-N-ACETYLGLUCOSAMINE O-ACYLTRANSFERASE, MITOCHONDRIAL-RELATED"/>
    <property type="match status" value="1"/>
</dbReference>
<comment type="caution">
    <text evidence="9">The sequence shown here is derived from an EMBL/GenBank/DDBJ whole genome shotgun (WGS) entry which is preliminary data.</text>
</comment>
<dbReference type="GO" id="GO:0008780">
    <property type="term" value="F:acyl-[acyl-carrier-protein]-UDP-N-acetylglucosamine O-acyltransferase activity"/>
    <property type="evidence" value="ECO:0007669"/>
    <property type="project" value="InterPro"/>
</dbReference>
<evidence type="ECO:0000313" key="9">
    <source>
        <dbReference type="EMBL" id="KPK63038.1"/>
    </source>
</evidence>
<dbReference type="EMBL" id="LJUJ01000020">
    <property type="protein sequence ID" value="KPK63038.1"/>
    <property type="molecule type" value="Genomic_DNA"/>
</dbReference>
<dbReference type="STRING" id="1703779.AMJ83_08650"/>
<dbReference type="SUPFAM" id="SSF51161">
    <property type="entry name" value="Trimeric LpxA-like enzymes"/>
    <property type="match status" value="1"/>
</dbReference>
<dbReference type="GO" id="GO:0016020">
    <property type="term" value="C:membrane"/>
    <property type="evidence" value="ECO:0007669"/>
    <property type="project" value="GOC"/>
</dbReference>
<keyword evidence="2" id="KW-0444">Lipid biosynthesis</keyword>
<dbReference type="NCBIfam" id="NF003657">
    <property type="entry name" value="PRK05289.1"/>
    <property type="match status" value="1"/>
</dbReference>
<dbReference type="PATRIC" id="fig|1703779.3.peg.497"/>
<dbReference type="InterPro" id="IPR010137">
    <property type="entry name" value="Lipid_A_LpxA"/>
</dbReference>
<reference evidence="9 10" key="1">
    <citation type="journal article" date="2015" name="Microbiome">
        <title>Genomic resolution of linkages in carbon, nitrogen, and sulfur cycling among widespread estuary sediment bacteria.</title>
        <authorList>
            <person name="Baker B.J."/>
            <person name="Lazar C.S."/>
            <person name="Teske A.P."/>
            <person name="Dick G.J."/>
        </authorList>
    </citation>
    <scope>NUCLEOTIDE SEQUENCE [LARGE SCALE GENOMIC DNA]</scope>
    <source>
        <strain evidence="9">SM23_42</strain>
    </source>
</reference>
<evidence type="ECO:0000256" key="4">
    <source>
        <dbReference type="ARBA" id="ARBA00022679"/>
    </source>
</evidence>
<name>A0A0S8FR68_UNCW3</name>
<dbReference type="PIRSF" id="PIRSF000456">
    <property type="entry name" value="UDP-GlcNAc_acltr"/>
    <property type="match status" value="1"/>
</dbReference>
<dbReference type="AlphaFoldDB" id="A0A0S8FR68"/>
<keyword evidence="5" id="KW-0677">Repeat</keyword>
<dbReference type="Gene3D" id="1.20.1180.10">
    <property type="entry name" value="Udp N-acetylglucosamine O-acyltransferase, C-terminal domain"/>
    <property type="match status" value="1"/>
</dbReference>
<sequence length="265" mass="29157">MSSCFVSKKARIDGSVTIGPFSVIEDDVVIGAHTKIDSHVIIRNGTVIGKGNVICSGAQIGVEPQDYHFKGERSRCVIGDNNIIREYATISRATGEGNETVVGNSNFIMTYVHVAHNIRIGNNIVISSIAQLGGHVEIDDYASIGGHAGIHQFCRVGKYAMLGAKSYLNKDLPPYLLASGNKARVCGLNTTGLVRNLFSWDEIEEIKDTVRLLYRSNYNLTECTQRLEKRHSCYANEFLHFLKKSKRGILLKEDTTILPGIISLS</sequence>
<proteinExistence type="predicted"/>
<evidence type="ECO:0000256" key="3">
    <source>
        <dbReference type="ARBA" id="ARBA00022556"/>
    </source>
</evidence>
<dbReference type="Pfam" id="PF13720">
    <property type="entry name" value="Acetyltransf_11"/>
    <property type="match status" value="1"/>
</dbReference>
<accession>A0A0S8FR68</accession>
<dbReference type="CDD" id="cd03351">
    <property type="entry name" value="LbH_UDP-GlcNAc_AT"/>
    <property type="match status" value="1"/>
</dbReference>
<keyword evidence="6" id="KW-0443">Lipid metabolism</keyword>
<evidence type="ECO:0000256" key="1">
    <source>
        <dbReference type="ARBA" id="ARBA00022490"/>
    </source>
</evidence>
<keyword evidence="4" id="KW-0808">Transferase</keyword>
<dbReference type="InterPro" id="IPR011004">
    <property type="entry name" value="Trimer_LpxA-like_sf"/>
</dbReference>
<feature type="domain" description="UDP N-acetylglucosamine O-acyltransferase C-terminal" evidence="8">
    <location>
        <begin position="171"/>
        <end position="249"/>
    </location>
</feature>
<evidence type="ECO:0000256" key="5">
    <source>
        <dbReference type="ARBA" id="ARBA00022737"/>
    </source>
</evidence>
<keyword evidence="1" id="KW-0963">Cytoplasm</keyword>
<evidence type="ECO:0000259" key="8">
    <source>
        <dbReference type="Pfam" id="PF13720"/>
    </source>
</evidence>
<organism evidence="9 10">
    <name type="scientific">candidate division WOR_3 bacterium SM23_42</name>
    <dbReference type="NCBI Taxonomy" id="1703779"/>
    <lineage>
        <taxon>Bacteria</taxon>
        <taxon>Bacteria division WOR-3</taxon>
    </lineage>
</organism>
<dbReference type="InterPro" id="IPR018357">
    <property type="entry name" value="Hexapep_transf_CS"/>
</dbReference>
<dbReference type="Proteomes" id="UP000051373">
    <property type="component" value="Unassembled WGS sequence"/>
</dbReference>
<dbReference type="PROSITE" id="PS00101">
    <property type="entry name" value="HEXAPEP_TRANSFERASES"/>
    <property type="match status" value="1"/>
</dbReference>
<gene>
    <name evidence="9" type="ORF">AMJ83_08650</name>
</gene>
<evidence type="ECO:0000313" key="10">
    <source>
        <dbReference type="Proteomes" id="UP000051373"/>
    </source>
</evidence>
<evidence type="ECO:0000256" key="2">
    <source>
        <dbReference type="ARBA" id="ARBA00022516"/>
    </source>
</evidence>
<dbReference type="NCBIfam" id="TIGR01852">
    <property type="entry name" value="lipid_A_lpxA"/>
    <property type="match status" value="1"/>
</dbReference>